<protein>
    <submittedName>
        <fullName evidence="1">Uncharacterized protein</fullName>
    </submittedName>
</protein>
<name>A0A8J4DJY7_9ACTN</name>
<evidence type="ECO:0000313" key="2">
    <source>
        <dbReference type="Proteomes" id="UP000652013"/>
    </source>
</evidence>
<dbReference type="Proteomes" id="UP000652013">
    <property type="component" value="Unassembled WGS sequence"/>
</dbReference>
<accession>A0A8J4DJY7</accession>
<proteinExistence type="predicted"/>
<dbReference type="AlphaFoldDB" id="A0A8J4DJY7"/>
<comment type="caution">
    <text evidence="1">The sequence shown here is derived from an EMBL/GenBank/DDBJ whole genome shotgun (WGS) entry which is preliminary data.</text>
</comment>
<keyword evidence="2" id="KW-1185">Reference proteome</keyword>
<evidence type="ECO:0000313" key="1">
    <source>
        <dbReference type="EMBL" id="GIJ03733.1"/>
    </source>
</evidence>
<gene>
    <name evidence="1" type="ORF">Sya03_30850</name>
</gene>
<sequence>MLVATPGDLADRLDEAAAALVSAARTLRRAVPDTAPRAAAGPAPALHAAWQAAVAARADEAAAAADRLLDASAAVRTAHRGYADTDALVSRHLRGSA</sequence>
<organism evidence="1 2">
    <name type="scientific">Spirilliplanes yamanashiensis</name>
    <dbReference type="NCBI Taxonomy" id="42233"/>
    <lineage>
        <taxon>Bacteria</taxon>
        <taxon>Bacillati</taxon>
        <taxon>Actinomycetota</taxon>
        <taxon>Actinomycetes</taxon>
        <taxon>Micromonosporales</taxon>
        <taxon>Micromonosporaceae</taxon>
        <taxon>Spirilliplanes</taxon>
    </lineage>
</organism>
<reference evidence="1" key="1">
    <citation type="submission" date="2021-01" db="EMBL/GenBank/DDBJ databases">
        <title>Whole genome shotgun sequence of Spirilliplanes yamanashiensis NBRC 15828.</title>
        <authorList>
            <person name="Komaki H."/>
            <person name="Tamura T."/>
        </authorList>
    </citation>
    <scope>NUCLEOTIDE SEQUENCE</scope>
    <source>
        <strain evidence="1">NBRC 15828</strain>
    </source>
</reference>
<dbReference type="EMBL" id="BOOY01000024">
    <property type="protein sequence ID" value="GIJ03733.1"/>
    <property type="molecule type" value="Genomic_DNA"/>
</dbReference>